<dbReference type="InterPro" id="IPR008937">
    <property type="entry name" value="Ras-like_GEF"/>
</dbReference>
<protein>
    <submittedName>
        <fullName evidence="5">Ras guanine nucleotide exchange factor domain-containing protein</fullName>
    </submittedName>
</protein>
<name>A0A1Y2H4B9_9FUNG</name>
<comment type="caution">
    <text evidence="5">The sequence shown here is derived from an EMBL/GenBank/DDBJ whole genome shotgun (WGS) entry which is preliminary data.</text>
</comment>
<evidence type="ECO:0000256" key="3">
    <source>
        <dbReference type="SAM" id="MobiDB-lite"/>
    </source>
</evidence>
<feature type="compositionally biased region" description="Polar residues" evidence="3">
    <location>
        <begin position="272"/>
        <end position="283"/>
    </location>
</feature>
<keyword evidence="6" id="KW-1185">Reference proteome</keyword>
<sequence>MTLRGSQDELLGLMEALQMEKQQQEQQEERERSGSVSSQPSTPGSPVWHYYPFHAIIQNHCHGGANIAYKPFILFYRSQMIAQQLCLIEQHFLKQVQWNELLELKLAKAGQKSRSRTHSTVSDSPFKTDDEQSGIEASTERSNMLCMWVVSEVVSTNPIEGRVRVIEKFIRIAQKCYQYRNYNTLIQLVMGLGSWQLCGLRRTWSRVRSYEMRVLQELQDFISPCRNWNVIRRAMNQVGCQETTATPTSDVTVRRPSIYGVSMVRGFSNRSEVNIPSTHQSTESVNGYNGSGSTSSPSISNSSNNGGHSSKYLQYTVPLEKQGCIPFLGLFMYDLTHTTVLPPWYLPPLLLSDQKEGKEEECVTPLDKMEHNSTDGSIIGAQHSKESTSPMSISDQLRAPSSAELQELLPTGKLLVNFYRLQLIAKTIKWFLAFQKRPQKYTFSLDSTLYSKCLLLRVLNEDRLRELADSCEGEYKMNNSPE</sequence>
<feature type="region of interest" description="Disordered" evidence="3">
    <location>
        <begin position="113"/>
        <end position="138"/>
    </location>
</feature>
<dbReference type="RefSeq" id="XP_021886504.1">
    <property type="nucleotide sequence ID" value="XM_022022441.1"/>
</dbReference>
<dbReference type="OrthoDB" id="10254377at2759"/>
<feature type="compositionally biased region" description="Polar residues" evidence="3">
    <location>
        <begin position="34"/>
        <end position="43"/>
    </location>
</feature>
<evidence type="ECO:0000313" key="5">
    <source>
        <dbReference type="EMBL" id="ORZ28831.1"/>
    </source>
</evidence>
<dbReference type="InterPro" id="IPR001895">
    <property type="entry name" value="RASGEF_cat_dom"/>
</dbReference>
<gene>
    <name evidence="5" type="ORF">BCR41DRAFT_344158</name>
</gene>
<dbReference type="InterPro" id="IPR036964">
    <property type="entry name" value="RASGEF_cat_dom_sf"/>
</dbReference>
<feature type="region of interest" description="Disordered" evidence="3">
    <location>
        <begin position="20"/>
        <end position="43"/>
    </location>
</feature>
<accession>A0A1Y2H4B9</accession>
<keyword evidence="1 2" id="KW-0344">Guanine-nucleotide releasing factor</keyword>
<evidence type="ECO:0000256" key="2">
    <source>
        <dbReference type="PROSITE-ProRule" id="PRU00168"/>
    </source>
</evidence>
<feature type="compositionally biased region" description="Low complexity" evidence="3">
    <location>
        <begin position="284"/>
        <end position="307"/>
    </location>
</feature>
<dbReference type="AlphaFoldDB" id="A0A1Y2H4B9"/>
<feature type="domain" description="Ras-GEF" evidence="4">
    <location>
        <begin position="77"/>
        <end position="403"/>
    </location>
</feature>
<dbReference type="PANTHER" id="PTHR23113">
    <property type="entry name" value="GUANINE NUCLEOTIDE EXCHANGE FACTOR"/>
    <property type="match status" value="1"/>
</dbReference>
<evidence type="ECO:0000313" key="6">
    <source>
        <dbReference type="Proteomes" id="UP000193648"/>
    </source>
</evidence>
<evidence type="ECO:0000259" key="4">
    <source>
        <dbReference type="PROSITE" id="PS50009"/>
    </source>
</evidence>
<dbReference type="GO" id="GO:0005085">
    <property type="term" value="F:guanyl-nucleotide exchange factor activity"/>
    <property type="evidence" value="ECO:0007669"/>
    <property type="project" value="UniProtKB-KW"/>
</dbReference>
<dbReference type="GO" id="GO:0007265">
    <property type="term" value="P:Ras protein signal transduction"/>
    <property type="evidence" value="ECO:0007669"/>
    <property type="project" value="TreeGrafter"/>
</dbReference>
<dbReference type="STRING" id="64571.A0A1Y2H4B9"/>
<reference evidence="5 6" key="1">
    <citation type="submission" date="2016-07" db="EMBL/GenBank/DDBJ databases">
        <title>Pervasive Adenine N6-methylation of Active Genes in Fungi.</title>
        <authorList>
            <consortium name="DOE Joint Genome Institute"/>
            <person name="Mondo S.J."/>
            <person name="Dannebaum R.O."/>
            <person name="Kuo R.C."/>
            <person name="Labutti K."/>
            <person name="Haridas S."/>
            <person name="Kuo A."/>
            <person name="Salamov A."/>
            <person name="Ahrendt S.R."/>
            <person name="Lipzen A."/>
            <person name="Sullivan W."/>
            <person name="Andreopoulos W.B."/>
            <person name="Clum A."/>
            <person name="Lindquist E."/>
            <person name="Daum C."/>
            <person name="Ramamoorthy G.K."/>
            <person name="Gryganskyi A."/>
            <person name="Culley D."/>
            <person name="Magnuson J.K."/>
            <person name="James T.Y."/>
            <person name="O'Malley M.A."/>
            <person name="Stajich J.E."/>
            <person name="Spatafora J.W."/>
            <person name="Visel A."/>
            <person name="Grigoriev I.V."/>
        </authorList>
    </citation>
    <scope>NUCLEOTIDE SEQUENCE [LARGE SCALE GENOMIC DNA]</scope>
    <source>
        <strain evidence="5 6">NRRL 3116</strain>
    </source>
</reference>
<dbReference type="SUPFAM" id="SSF48366">
    <property type="entry name" value="Ras GEF"/>
    <property type="match status" value="1"/>
</dbReference>
<feature type="region of interest" description="Disordered" evidence="3">
    <location>
        <begin position="272"/>
        <end position="307"/>
    </location>
</feature>
<dbReference type="SMART" id="SM00147">
    <property type="entry name" value="RasGEF"/>
    <property type="match status" value="1"/>
</dbReference>
<dbReference type="GO" id="GO:0005886">
    <property type="term" value="C:plasma membrane"/>
    <property type="evidence" value="ECO:0007669"/>
    <property type="project" value="TreeGrafter"/>
</dbReference>
<dbReference type="InParanoid" id="A0A1Y2H4B9"/>
<dbReference type="Pfam" id="PF00617">
    <property type="entry name" value="RasGEF"/>
    <property type="match status" value="1"/>
</dbReference>
<dbReference type="EMBL" id="MCFF01000001">
    <property type="protein sequence ID" value="ORZ28831.1"/>
    <property type="molecule type" value="Genomic_DNA"/>
</dbReference>
<evidence type="ECO:0000256" key="1">
    <source>
        <dbReference type="ARBA" id="ARBA00022658"/>
    </source>
</evidence>
<dbReference type="GeneID" id="33564285"/>
<organism evidence="5 6">
    <name type="scientific">Lobosporangium transversale</name>
    <dbReference type="NCBI Taxonomy" id="64571"/>
    <lineage>
        <taxon>Eukaryota</taxon>
        <taxon>Fungi</taxon>
        <taxon>Fungi incertae sedis</taxon>
        <taxon>Mucoromycota</taxon>
        <taxon>Mortierellomycotina</taxon>
        <taxon>Mortierellomycetes</taxon>
        <taxon>Mortierellales</taxon>
        <taxon>Mortierellaceae</taxon>
        <taxon>Lobosporangium</taxon>
    </lineage>
</organism>
<dbReference type="InterPro" id="IPR023578">
    <property type="entry name" value="Ras_GEF_dom_sf"/>
</dbReference>
<dbReference type="Proteomes" id="UP000193648">
    <property type="component" value="Unassembled WGS sequence"/>
</dbReference>
<dbReference type="Gene3D" id="1.10.840.10">
    <property type="entry name" value="Ras guanine-nucleotide exchange factors catalytic domain"/>
    <property type="match status" value="1"/>
</dbReference>
<dbReference type="PANTHER" id="PTHR23113:SF363">
    <property type="entry name" value="PROTEIN SON OF SEVENLESS"/>
    <property type="match status" value="1"/>
</dbReference>
<dbReference type="PROSITE" id="PS50009">
    <property type="entry name" value="RASGEF_CAT"/>
    <property type="match status" value="1"/>
</dbReference>
<proteinExistence type="predicted"/>